<sequence length="27" mass="3122">MLRSLRVKWGSSSSQGTWMPQKVGWMP</sequence>
<keyword evidence="3" id="KW-1185">Reference proteome</keyword>
<evidence type="ECO:0000313" key="3">
    <source>
        <dbReference type="Proteomes" id="UP000237246"/>
    </source>
</evidence>
<dbReference type="EMBL" id="PPHD01095871">
    <property type="protein sequence ID" value="POI19719.1"/>
    <property type="molecule type" value="Genomic_DNA"/>
</dbReference>
<dbReference type="Proteomes" id="UP000237246">
    <property type="component" value="Unassembled WGS sequence"/>
</dbReference>
<feature type="region of interest" description="Disordered" evidence="1">
    <location>
        <begin position="1"/>
        <end position="27"/>
    </location>
</feature>
<organism evidence="2 3">
    <name type="scientific">Bambusicola thoracicus</name>
    <name type="common">Chinese bamboo-partridge</name>
    <name type="synonym">Perdix thoracica</name>
    <dbReference type="NCBI Taxonomy" id="9083"/>
    <lineage>
        <taxon>Eukaryota</taxon>
        <taxon>Metazoa</taxon>
        <taxon>Chordata</taxon>
        <taxon>Craniata</taxon>
        <taxon>Vertebrata</taxon>
        <taxon>Euteleostomi</taxon>
        <taxon>Archelosauria</taxon>
        <taxon>Archosauria</taxon>
        <taxon>Dinosauria</taxon>
        <taxon>Saurischia</taxon>
        <taxon>Theropoda</taxon>
        <taxon>Coelurosauria</taxon>
        <taxon>Aves</taxon>
        <taxon>Neognathae</taxon>
        <taxon>Galloanserae</taxon>
        <taxon>Galliformes</taxon>
        <taxon>Phasianidae</taxon>
        <taxon>Perdicinae</taxon>
        <taxon>Bambusicola</taxon>
    </lineage>
</organism>
<evidence type="ECO:0000256" key="1">
    <source>
        <dbReference type="SAM" id="MobiDB-lite"/>
    </source>
</evidence>
<protein>
    <submittedName>
        <fullName evidence="2">Uncharacterized protein</fullName>
    </submittedName>
</protein>
<gene>
    <name evidence="2" type="ORF">CIB84_016536</name>
</gene>
<proteinExistence type="predicted"/>
<evidence type="ECO:0000313" key="2">
    <source>
        <dbReference type="EMBL" id="POI19719.1"/>
    </source>
</evidence>
<name>A0A2P4S6I1_BAMTH</name>
<reference evidence="2 3" key="1">
    <citation type="submission" date="2018-01" db="EMBL/GenBank/DDBJ databases">
        <title>Comparison of the Chinese Bamboo Partridge and Red Junglefowl genome sequences highlights the importance of demography in genome evolution.</title>
        <authorList>
            <person name="Tiley G.P."/>
            <person name="Kimball R.T."/>
            <person name="Braun E.L."/>
            <person name="Burleigh J.G."/>
        </authorList>
    </citation>
    <scope>NUCLEOTIDE SEQUENCE [LARGE SCALE GENOMIC DNA]</scope>
    <source>
        <strain evidence="2">RTK389</strain>
        <tissue evidence="2">Blood</tissue>
    </source>
</reference>
<dbReference type="AlphaFoldDB" id="A0A2P4S6I1"/>
<comment type="caution">
    <text evidence="2">The sequence shown here is derived from an EMBL/GenBank/DDBJ whole genome shotgun (WGS) entry which is preliminary data.</text>
</comment>
<accession>A0A2P4S6I1</accession>